<evidence type="ECO:0000313" key="11">
    <source>
        <dbReference type="Proteomes" id="UP000031512"/>
    </source>
</evidence>
<dbReference type="VEuPathDB" id="PiroplasmaDB:BEWA_008300"/>
<dbReference type="FunFam" id="3.40.50.150:FF:000081">
    <property type="entry name" value="rRNA adenine N(6)-methyltransferase"/>
    <property type="match status" value="1"/>
</dbReference>
<sequence>MFFWTLPYRSKVSSVLGRFRGAFHRNCVQSGNICTNTDYSFLYSVKYSKYSLENVVYDIDSTEKKYSTATLSHRRPTSEQFYNQPRSILSFDRNLLVDMATRRPRQLNRVEPYRTCHVGPRKTSVHPAAATAVAKSNNLETRNMSTGGGMTFMKKFGQHMLKNPGILDKIVQAAEIRPSDTVLEIGPGTGNLTVRLVPLARKVIAIDIDSRMVGEVKKRCIQLGYNNLEVLEGDALRMKFPKFDVCTANLPYQISSPFVFKLLSHRPLFRCAVLMFQREFAERLLANTNEEKYGRLAINTRLFCEVTRVCKVAAGSFNPPPKVESMIVKIVPRDQPLVVDFGEWDGLIRVCFSRKRRTLRSLFKNQAVLSILECNYKAWCTINKQIPEDIPFKDLCMNVLTESGLSDRRSITVSIAEFLKLLLAFNEAGIHFCNIAKPTHSGDKSGEPLSRPDMPSFLFEEDVEMDD</sequence>
<dbReference type="RefSeq" id="XP_004831086.1">
    <property type="nucleotide sequence ID" value="XM_004831029.1"/>
</dbReference>
<feature type="binding site" evidence="6">
    <location>
        <position position="186"/>
    </location>
    <ligand>
        <name>S-adenosyl-L-methionine</name>
        <dbReference type="ChEBI" id="CHEBI:59789"/>
    </ligand>
</feature>
<dbReference type="SMART" id="SM00650">
    <property type="entry name" value="rADc"/>
    <property type="match status" value="1"/>
</dbReference>
<dbReference type="PANTHER" id="PTHR11727">
    <property type="entry name" value="DIMETHYLADENOSINE TRANSFERASE"/>
    <property type="match status" value="1"/>
</dbReference>
<dbReference type="GeneID" id="15805723"/>
<evidence type="ECO:0000256" key="6">
    <source>
        <dbReference type="PROSITE-ProRule" id="PRU01026"/>
    </source>
</evidence>
<dbReference type="SUPFAM" id="SSF53335">
    <property type="entry name" value="S-adenosyl-L-methionine-dependent methyltransferases"/>
    <property type="match status" value="1"/>
</dbReference>
<dbReference type="NCBIfam" id="TIGR00755">
    <property type="entry name" value="ksgA"/>
    <property type="match status" value="1"/>
</dbReference>
<proteinExistence type="inferred from homology"/>
<dbReference type="InterPro" id="IPR011530">
    <property type="entry name" value="rRNA_adenine_dimethylase"/>
</dbReference>
<dbReference type="Gene3D" id="1.10.8.480">
    <property type="match status" value="1"/>
</dbReference>
<keyword evidence="11" id="KW-1185">Reference proteome</keyword>
<comment type="similarity">
    <text evidence="6 7">Belongs to the class I-like SAM-binding methyltransferase superfamily. rRNA adenine N(6)-methyltransferase family.</text>
</comment>
<evidence type="ECO:0000313" key="10">
    <source>
        <dbReference type="EMBL" id="AFZ81420.1"/>
    </source>
</evidence>
<dbReference type="GO" id="GO:0000179">
    <property type="term" value="F:rRNA (adenine-N6,N6-)-dimethyltransferase activity"/>
    <property type="evidence" value="ECO:0007669"/>
    <property type="project" value="UniProtKB-UniRule"/>
</dbReference>
<evidence type="ECO:0000256" key="3">
    <source>
        <dbReference type="ARBA" id="ARBA00022679"/>
    </source>
</evidence>
<keyword evidence="1 7" id="KW-0698">rRNA processing</keyword>
<keyword evidence="3 6" id="KW-0808">Transferase</keyword>
<keyword evidence="4 6" id="KW-0949">S-adenosyl-L-methionine</keyword>
<keyword evidence="2 6" id="KW-0489">Methyltransferase</keyword>
<feature type="binding site" evidence="6">
    <location>
        <position position="249"/>
    </location>
    <ligand>
        <name>S-adenosyl-L-methionine</name>
        <dbReference type="ChEBI" id="CHEBI:59789"/>
    </ligand>
</feature>
<reference evidence="10 11" key="1">
    <citation type="journal article" date="2012" name="BMC Genomics">
        <title>Comparative genomic analysis and phylogenetic position of Theileria equi.</title>
        <authorList>
            <person name="Kappmeyer L.S."/>
            <person name="Thiagarajan M."/>
            <person name="Herndon D.R."/>
            <person name="Ramsay J.D."/>
            <person name="Caler E."/>
            <person name="Djikeng A."/>
            <person name="Gillespie J.J."/>
            <person name="Lau A.O."/>
            <person name="Roalson E.H."/>
            <person name="Silva J.C."/>
            <person name="Silva M.G."/>
            <person name="Suarez C.E."/>
            <person name="Ueti M.W."/>
            <person name="Nene V.M."/>
            <person name="Mealey R.H."/>
            <person name="Knowles D.P."/>
            <person name="Brayton K.A."/>
        </authorList>
    </citation>
    <scope>NUCLEOTIDE SEQUENCE [LARGE SCALE GENOMIC DNA]</scope>
    <source>
        <strain evidence="10 11">WA</strain>
    </source>
</reference>
<dbReference type="EMBL" id="CP001670">
    <property type="protein sequence ID" value="AFZ81420.1"/>
    <property type="molecule type" value="Genomic_DNA"/>
</dbReference>
<gene>
    <name evidence="10" type="ORF">BEWA_008300</name>
</gene>
<dbReference type="CDD" id="cd02440">
    <property type="entry name" value="AdoMet_MTases"/>
    <property type="match status" value="1"/>
</dbReference>
<evidence type="ECO:0000256" key="2">
    <source>
        <dbReference type="ARBA" id="ARBA00022603"/>
    </source>
</evidence>
<evidence type="ECO:0000256" key="1">
    <source>
        <dbReference type="ARBA" id="ARBA00022552"/>
    </source>
</evidence>
<dbReference type="STRING" id="1537102.L0B0U0"/>
<feature type="binding site" evidence="6">
    <location>
        <position position="207"/>
    </location>
    <ligand>
        <name>S-adenosyl-L-methionine</name>
        <dbReference type="ChEBI" id="CHEBI:59789"/>
    </ligand>
</feature>
<evidence type="ECO:0000259" key="9">
    <source>
        <dbReference type="SMART" id="SM00650"/>
    </source>
</evidence>
<dbReference type="Gene3D" id="3.40.50.150">
    <property type="entry name" value="Vaccinia Virus protein VP39"/>
    <property type="match status" value="1"/>
</dbReference>
<dbReference type="AlphaFoldDB" id="L0B0U0"/>
<accession>L0B0U0</accession>
<dbReference type="OrthoDB" id="74991at2759"/>
<organism evidence="10 11">
    <name type="scientific">Theileria equi strain WA</name>
    <dbReference type="NCBI Taxonomy" id="1537102"/>
    <lineage>
        <taxon>Eukaryota</taxon>
        <taxon>Sar</taxon>
        <taxon>Alveolata</taxon>
        <taxon>Apicomplexa</taxon>
        <taxon>Aconoidasida</taxon>
        <taxon>Piroplasmida</taxon>
        <taxon>Theileriidae</taxon>
        <taxon>Theileria</taxon>
    </lineage>
</organism>
<feature type="region of interest" description="Disordered" evidence="8">
    <location>
        <begin position="441"/>
        <end position="467"/>
    </location>
</feature>
<name>L0B0U0_THEEQ</name>
<dbReference type="InterPro" id="IPR020598">
    <property type="entry name" value="rRNA_Ade_methylase_Trfase_N"/>
</dbReference>
<dbReference type="HAMAP" id="MF_00607">
    <property type="entry name" value="16SrRNA_methyltr_A"/>
    <property type="match status" value="1"/>
</dbReference>
<feature type="domain" description="Ribosomal RNA adenine methylase transferase N-terminal" evidence="9">
    <location>
        <begin position="166"/>
        <end position="334"/>
    </location>
</feature>
<dbReference type="InterPro" id="IPR001737">
    <property type="entry name" value="KsgA/Erm"/>
</dbReference>
<evidence type="ECO:0000256" key="4">
    <source>
        <dbReference type="ARBA" id="ARBA00022691"/>
    </source>
</evidence>
<feature type="binding site" evidence="6">
    <location>
        <position position="161"/>
    </location>
    <ligand>
        <name>S-adenosyl-L-methionine</name>
        <dbReference type="ChEBI" id="CHEBI:59789"/>
    </ligand>
</feature>
<dbReference type="eggNOG" id="KOG0820">
    <property type="taxonomic scope" value="Eukaryota"/>
</dbReference>
<dbReference type="GO" id="GO:0003723">
    <property type="term" value="F:RNA binding"/>
    <property type="evidence" value="ECO:0007669"/>
    <property type="project" value="UniProtKB-UniRule"/>
</dbReference>
<dbReference type="KEGG" id="beq:BEWA_008300"/>
<evidence type="ECO:0000256" key="7">
    <source>
        <dbReference type="RuleBase" id="RU362106"/>
    </source>
</evidence>
<dbReference type="EC" id="2.1.1.-" evidence="7"/>
<dbReference type="Proteomes" id="UP000031512">
    <property type="component" value="Chromosome 3"/>
</dbReference>
<evidence type="ECO:0000256" key="5">
    <source>
        <dbReference type="ARBA" id="ARBA00022884"/>
    </source>
</evidence>
<evidence type="ECO:0000256" key="8">
    <source>
        <dbReference type="SAM" id="MobiDB-lite"/>
    </source>
</evidence>
<dbReference type="Pfam" id="PF00398">
    <property type="entry name" value="RrnaAD"/>
    <property type="match status" value="1"/>
</dbReference>
<dbReference type="PROSITE" id="PS51689">
    <property type="entry name" value="SAM_RNA_A_N6_MT"/>
    <property type="match status" value="1"/>
</dbReference>
<dbReference type="InterPro" id="IPR029063">
    <property type="entry name" value="SAM-dependent_MTases_sf"/>
</dbReference>
<feature type="binding site" evidence="6">
    <location>
        <position position="159"/>
    </location>
    <ligand>
        <name>S-adenosyl-L-methionine</name>
        <dbReference type="ChEBI" id="CHEBI:59789"/>
    </ligand>
</feature>
<protein>
    <recommendedName>
        <fullName evidence="7">rRNA adenine N(6)-methyltransferase</fullName>
        <ecNumber evidence="7">2.1.1.-</ecNumber>
    </recommendedName>
</protein>
<dbReference type="PANTHER" id="PTHR11727:SF7">
    <property type="entry name" value="DIMETHYLADENOSINE TRANSFERASE-RELATED"/>
    <property type="match status" value="1"/>
</dbReference>
<feature type="binding site" evidence="6">
    <location>
        <position position="234"/>
    </location>
    <ligand>
        <name>S-adenosyl-L-methionine</name>
        <dbReference type="ChEBI" id="CHEBI:59789"/>
    </ligand>
</feature>
<keyword evidence="5 6" id="KW-0694">RNA-binding</keyword>